<accession>A0A7X0HWR5</accession>
<comment type="caution">
    <text evidence="1">The sequence shown here is derived from an EMBL/GenBank/DDBJ whole genome shotgun (WGS) entry which is preliminary data.</text>
</comment>
<gene>
    <name evidence="1" type="ORF">HNR53_003712</name>
</gene>
<dbReference type="RefSeq" id="WP_184528577.1">
    <property type="nucleotide sequence ID" value="NZ_JACHGK010000016.1"/>
</dbReference>
<name>A0A7X0HWR5_9BACI</name>
<keyword evidence="2" id="KW-1185">Reference proteome</keyword>
<sequence length="732" mass="84686">MSVNDSIDMLPFMDITKLEKNIAESLTKIRSTISKANPLITLIQLHGHKFFNHFGDIEASVHGNVKPYENKLLDFTQSLLVTSDVNVGTVCLNLDEITCYIEELEKLFTAATVYVNFAPKDELIKYSQGMQMNVSGSLYPFFEKEHFTDMLSPYTDLLNDIFGITSFDLVEGLLAISRNLRTMGFMEALIDSGISPEEVSEGELLNLAEYFNVKDITGWPIEFIRELSLQQGEYKDFYKSDLQVMLKEPPIKYNPFIGIGGKYYCFSIDNLIDNFYRTVLRAMRRKKSSISNRINDIQKDLSESLPFRFFKTILPTSQMFQNIFYKAPVGANGKNEWCECDGIILFDDVMIITEVKGGALSPVSPFSDEEAYKKSLNDLAKNPYEQSLRLFEEYRRVGKLEIYQKETKKRYKLITSIENIKFIQACCVTLDDFNEIASQIEKTEFIQNSDLPVWCVSVNDLRVYPELFDSPSLFLNYLYQRSHAAKNPYIKVNDELDHIGMYFAYNDYSTRIQEIADEEDIGEIFIASHRDEIDAYMARKINSDLDDGEGESFLDLLIGPAPKPKQEMDFMFEQLINLLDGTKDHLCIRAARYLLLLDSYSRDNINEFLLSRSKRLAEFKNRKAILTPYMAFNFKKEDRISELPVIMIFLLHASNKLFKDVVQRKRFLMERVVFEDEPAYCVLVGMNKNKELTKVITHVIGPEQFQMLPESSYKLLKNTREKIGNSRKFKEL</sequence>
<reference evidence="1 2" key="1">
    <citation type="submission" date="2020-08" db="EMBL/GenBank/DDBJ databases">
        <title>Genomic Encyclopedia of Type Strains, Phase IV (KMG-IV): sequencing the most valuable type-strain genomes for metagenomic binning, comparative biology and taxonomic classification.</title>
        <authorList>
            <person name="Goeker M."/>
        </authorList>
    </citation>
    <scope>NUCLEOTIDE SEQUENCE [LARGE SCALE GENOMIC DNA]</scope>
    <source>
        <strain evidence="1 2">DSM 5391</strain>
    </source>
</reference>
<proteinExistence type="predicted"/>
<evidence type="ECO:0000313" key="2">
    <source>
        <dbReference type="Proteomes" id="UP000531594"/>
    </source>
</evidence>
<dbReference type="EMBL" id="JACHGK010000016">
    <property type="protein sequence ID" value="MBB6447035.1"/>
    <property type="molecule type" value="Genomic_DNA"/>
</dbReference>
<evidence type="ECO:0000313" key="1">
    <source>
        <dbReference type="EMBL" id="MBB6447035.1"/>
    </source>
</evidence>
<dbReference type="Proteomes" id="UP000531594">
    <property type="component" value="Unassembled WGS sequence"/>
</dbReference>
<evidence type="ECO:0008006" key="3">
    <source>
        <dbReference type="Google" id="ProtNLM"/>
    </source>
</evidence>
<dbReference type="AlphaFoldDB" id="A0A7X0HWR5"/>
<organism evidence="1 2">
    <name type="scientific">Bacillus benzoevorans</name>
    <dbReference type="NCBI Taxonomy" id="1456"/>
    <lineage>
        <taxon>Bacteria</taxon>
        <taxon>Bacillati</taxon>
        <taxon>Bacillota</taxon>
        <taxon>Bacilli</taxon>
        <taxon>Bacillales</taxon>
        <taxon>Bacillaceae</taxon>
        <taxon>Bacillus</taxon>
    </lineage>
</organism>
<protein>
    <recommendedName>
        <fullName evidence="3">NERD domain-containing protein</fullName>
    </recommendedName>
</protein>